<feature type="region of interest" description="Disordered" evidence="1">
    <location>
        <begin position="127"/>
        <end position="155"/>
    </location>
</feature>
<reference evidence="2 3" key="1">
    <citation type="submission" date="2017-10" db="EMBL/GenBank/DDBJ databases">
        <title>Comparative genomics in systemic dimorphic fungi from Ajellomycetaceae.</title>
        <authorList>
            <person name="Munoz J.F."/>
            <person name="Mcewen J.G."/>
            <person name="Clay O.K."/>
            <person name="Cuomo C.A."/>
        </authorList>
    </citation>
    <scope>NUCLEOTIDE SEQUENCE [LARGE SCALE GENOMIC DNA]</scope>
    <source>
        <strain evidence="2 3">UAMH130</strain>
    </source>
</reference>
<gene>
    <name evidence="2" type="ORF">GX51_05751</name>
</gene>
<name>A0A2B7WUR1_9EURO</name>
<keyword evidence="3" id="KW-1185">Reference proteome</keyword>
<evidence type="ECO:0000256" key="1">
    <source>
        <dbReference type="SAM" id="MobiDB-lite"/>
    </source>
</evidence>
<dbReference type="AlphaFoldDB" id="A0A2B7WUR1"/>
<feature type="compositionally biased region" description="Low complexity" evidence="1">
    <location>
        <begin position="78"/>
        <end position="93"/>
    </location>
</feature>
<dbReference type="Proteomes" id="UP000224080">
    <property type="component" value="Unassembled WGS sequence"/>
</dbReference>
<comment type="caution">
    <text evidence="2">The sequence shown here is derived from an EMBL/GenBank/DDBJ whole genome shotgun (WGS) entry which is preliminary data.</text>
</comment>
<protein>
    <submittedName>
        <fullName evidence="2">Uncharacterized protein</fullName>
    </submittedName>
</protein>
<proteinExistence type="predicted"/>
<accession>A0A2B7WUR1</accession>
<evidence type="ECO:0000313" key="3">
    <source>
        <dbReference type="Proteomes" id="UP000224080"/>
    </source>
</evidence>
<organism evidence="2 3">
    <name type="scientific">Blastomyces parvus</name>
    <dbReference type="NCBI Taxonomy" id="2060905"/>
    <lineage>
        <taxon>Eukaryota</taxon>
        <taxon>Fungi</taxon>
        <taxon>Dikarya</taxon>
        <taxon>Ascomycota</taxon>
        <taxon>Pezizomycotina</taxon>
        <taxon>Eurotiomycetes</taxon>
        <taxon>Eurotiomycetidae</taxon>
        <taxon>Onygenales</taxon>
        <taxon>Ajellomycetaceae</taxon>
        <taxon>Blastomyces</taxon>
    </lineage>
</organism>
<sequence>MDRIDAGVAERALNILFLPAASVASGSGKQSTATLRAFYGGGAVRYVGESQKHEGGEWSYRISWLYKIGEQVTSLQDPSNPRPTSNSSTFNNTRDVRTVDTFNNARQQHTVWEFGRWAAERTIEKGALLPEIEQPNDASSIARAGDGSAQPSRHV</sequence>
<evidence type="ECO:0000313" key="2">
    <source>
        <dbReference type="EMBL" id="PGH00536.1"/>
    </source>
</evidence>
<feature type="region of interest" description="Disordered" evidence="1">
    <location>
        <begin position="73"/>
        <end position="96"/>
    </location>
</feature>
<dbReference type="EMBL" id="PDNC01000084">
    <property type="protein sequence ID" value="PGH00536.1"/>
    <property type="molecule type" value="Genomic_DNA"/>
</dbReference>